<keyword evidence="12 16" id="KW-0630">Potassium</keyword>
<dbReference type="SUPFAM" id="SSF53067">
    <property type="entry name" value="Actin-like ATPase domain"/>
    <property type="match status" value="2"/>
</dbReference>
<gene>
    <name evidence="16" type="primary">coaX</name>
    <name evidence="17" type="ORF">DFP90_10197</name>
</gene>
<accession>A0A3D9HV76</accession>
<evidence type="ECO:0000256" key="8">
    <source>
        <dbReference type="ARBA" id="ARBA00022679"/>
    </source>
</evidence>
<keyword evidence="10 16" id="KW-0418">Kinase</keyword>
<keyword evidence="9 16" id="KW-0547">Nucleotide-binding</keyword>
<keyword evidence="8 16" id="KW-0808">Transferase</keyword>
<feature type="binding site" evidence="16">
    <location>
        <begin position="114"/>
        <end position="117"/>
    </location>
    <ligand>
        <name>substrate</name>
    </ligand>
</feature>
<reference evidence="17 18" key="1">
    <citation type="submission" date="2018-07" db="EMBL/GenBank/DDBJ databases">
        <title>Genomic Encyclopedia of Type Strains, Phase III (KMG-III): the genomes of soil and plant-associated and newly described type strains.</title>
        <authorList>
            <person name="Whitman W."/>
        </authorList>
    </citation>
    <scope>NUCLEOTIDE SEQUENCE [LARGE SCALE GENOMIC DNA]</scope>
    <source>
        <strain evidence="17 18">CECT 8488</strain>
    </source>
</reference>
<evidence type="ECO:0000256" key="7">
    <source>
        <dbReference type="ARBA" id="ARBA00022490"/>
    </source>
</evidence>
<keyword evidence="7 16" id="KW-0963">Cytoplasm</keyword>
<comment type="similarity">
    <text evidence="14 16">Belongs to the type III pantothenate kinase family.</text>
</comment>
<evidence type="ECO:0000256" key="14">
    <source>
        <dbReference type="ARBA" id="ARBA00038036"/>
    </source>
</evidence>
<dbReference type="UniPathway" id="UPA00241">
    <property type="reaction ID" value="UER00352"/>
</dbReference>
<evidence type="ECO:0000256" key="9">
    <source>
        <dbReference type="ARBA" id="ARBA00022741"/>
    </source>
</evidence>
<feature type="binding site" evidence="16">
    <location>
        <position position="139"/>
    </location>
    <ligand>
        <name>ATP</name>
        <dbReference type="ChEBI" id="CHEBI:30616"/>
    </ligand>
</feature>
<sequence>MNVDSGMLLVIDSGNTNVVFAIYDGQDRIGVWRCANDPKRTADEYAVWLTHLLEHKGYKLTDITASALASVVPETRFNLVSLCRRYFGGEPLVVGDPSVDLGLEILLAQPEQVGADRLVNAVAGFSKYGGPLILVDFGTATTFDIVDGDGNYCGGIISPGINLSVEALYQAAAQLPLVEIKPTDHVIGNGTITAMQSGIFWGYVSMIEGMVKRVEEEFGATMKVVATGGFADLFAEHTPVIEATDRGLTLDGLVQIYYRNKVR</sequence>
<comment type="subunit">
    <text evidence="5 16">Homodimer.</text>
</comment>
<dbReference type="NCBIfam" id="NF009844">
    <property type="entry name" value="PRK13318.1-2"/>
    <property type="match status" value="1"/>
</dbReference>
<feature type="binding site" evidence="16">
    <location>
        <begin position="12"/>
        <end position="19"/>
    </location>
    <ligand>
        <name>ATP</name>
        <dbReference type="ChEBI" id="CHEBI:30616"/>
    </ligand>
</feature>
<dbReference type="InterPro" id="IPR004619">
    <property type="entry name" value="Type_III_PanK"/>
</dbReference>
<dbReference type="NCBIfam" id="TIGR00671">
    <property type="entry name" value="baf"/>
    <property type="match status" value="1"/>
</dbReference>
<dbReference type="EMBL" id="QRDW01000001">
    <property type="protein sequence ID" value="RED53315.1"/>
    <property type="molecule type" value="Genomic_DNA"/>
</dbReference>
<proteinExistence type="inferred from homology"/>
<comment type="caution">
    <text evidence="17">The sequence shown here is derived from an EMBL/GenBank/DDBJ whole genome shotgun (WGS) entry which is preliminary data.</text>
</comment>
<evidence type="ECO:0000256" key="16">
    <source>
        <dbReference type="HAMAP-Rule" id="MF_01274"/>
    </source>
</evidence>
<keyword evidence="16" id="KW-0479">Metal-binding</keyword>
<evidence type="ECO:0000256" key="15">
    <source>
        <dbReference type="ARBA" id="ARBA00040883"/>
    </source>
</evidence>
<feature type="binding site" evidence="16">
    <location>
        <position position="191"/>
    </location>
    <ligand>
        <name>substrate</name>
    </ligand>
</feature>
<evidence type="ECO:0000256" key="1">
    <source>
        <dbReference type="ARBA" id="ARBA00001206"/>
    </source>
</evidence>
<keyword evidence="11 16" id="KW-0067">ATP-binding</keyword>
<dbReference type="GO" id="GO:0004594">
    <property type="term" value="F:pantothenate kinase activity"/>
    <property type="evidence" value="ECO:0007669"/>
    <property type="project" value="UniProtKB-UniRule"/>
</dbReference>
<dbReference type="Pfam" id="PF03309">
    <property type="entry name" value="Pan_kinase"/>
    <property type="match status" value="1"/>
</dbReference>
<dbReference type="NCBIfam" id="NF009848">
    <property type="entry name" value="PRK13318.1-6"/>
    <property type="match status" value="1"/>
</dbReference>
<evidence type="ECO:0000256" key="13">
    <source>
        <dbReference type="ARBA" id="ARBA00022993"/>
    </source>
</evidence>
<evidence type="ECO:0000256" key="5">
    <source>
        <dbReference type="ARBA" id="ARBA00011738"/>
    </source>
</evidence>
<dbReference type="Proteomes" id="UP000256845">
    <property type="component" value="Unassembled WGS sequence"/>
</dbReference>
<dbReference type="GO" id="GO:0015937">
    <property type="term" value="P:coenzyme A biosynthetic process"/>
    <property type="evidence" value="ECO:0007669"/>
    <property type="project" value="UniProtKB-UniRule"/>
</dbReference>
<comment type="catalytic activity">
    <reaction evidence="1 16">
        <text>(R)-pantothenate + ATP = (R)-4'-phosphopantothenate + ADP + H(+)</text>
        <dbReference type="Rhea" id="RHEA:16373"/>
        <dbReference type="ChEBI" id="CHEBI:10986"/>
        <dbReference type="ChEBI" id="CHEBI:15378"/>
        <dbReference type="ChEBI" id="CHEBI:29032"/>
        <dbReference type="ChEBI" id="CHEBI:30616"/>
        <dbReference type="ChEBI" id="CHEBI:456216"/>
        <dbReference type="EC" id="2.7.1.33"/>
    </reaction>
</comment>
<dbReference type="Gene3D" id="3.30.420.40">
    <property type="match status" value="2"/>
</dbReference>
<protein>
    <recommendedName>
        <fullName evidence="15 16">Type III pantothenate kinase</fullName>
        <ecNumber evidence="6 16">2.7.1.33</ecNumber>
    </recommendedName>
    <alternativeName>
        <fullName evidence="16">PanK-III</fullName>
    </alternativeName>
    <alternativeName>
        <fullName evidence="16">Pantothenic acid kinase</fullName>
    </alternativeName>
</protein>
<evidence type="ECO:0000313" key="18">
    <source>
        <dbReference type="Proteomes" id="UP000256845"/>
    </source>
</evidence>
<organism evidence="17 18">
    <name type="scientific">Aestuariispira insulae</name>
    <dbReference type="NCBI Taxonomy" id="1461337"/>
    <lineage>
        <taxon>Bacteria</taxon>
        <taxon>Pseudomonadati</taxon>
        <taxon>Pseudomonadota</taxon>
        <taxon>Alphaproteobacteria</taxon>
        <taxon>Rhodospirillales</taxon>
        <taxon>Kiloniellaceae</taxon>
        <taxon>Aestuariispira</taxon>
    </lineage>
</organism>
<evidence type="ECO:0000256" key="10">
    <source>
        <dbReference type="ARBA" id="ARBA00022777"/>
    </source>
</evidence>
<comment type="caution">
    <text evidence="16">Lacks conserved residue(s) required for the propagation of feature annotation.</text>
</comment>
<keyword evidence="13 16" id="KW-0173">Coenzyme A biosynthesis</keyword>
<dbReference type="InterPro" id="IPR043129">
    <property type="entry name" value="ATPase_NBD"/>
</dbReference>
<feature type="active site" description="Proton acceptor" evidence="16">
    <location>
        <position position="116"/>
    </location>
</feature>
<dbReference type="PANTHER" id="PTHR34265:SF1">
    <property type="entry name" value="TYPE III PANTOTHENATE KINASE"/>
    <property type="match status" value="1"/>
</dbReference>
<dbReference type="PANTHER" id="PTHR34265">
    <property type="entry name" value="TYPE III PANTOTHENATE KINASE"/>
    <property type="match status" value="1"/>
</dbReference>
<comment type="cofactor">
    <cofactor evidence="16">
        <name>NH4(+)</name>
        <dbReference type="ChEBI" id="CHEBI:28938"/>
    </cofactor>
    <cofactor evidence="16">
        <name>K(+)</name>
        <dbReference type="ChEBI" id="CHEBI:29103"/>
    </cofactor>
    <text evidence="16">A monovalent cation. Ammonium or potassium.</text>
</comment>
<dbReference type="GO" id="GO:0005524">
    <property type="term" value="F:ATP binding"/>
    <property type="evidence" value="ECO:0007669"/>
    <property type="project" value="UniProtKB-UniRule"/>
</dbReference>
<evidence type="ECO:0000256" key="12">
    <source>
        <dbReference type="ARBA" id="ARBA00022958"/>
    </source>
</evidence>
<dbReference type="CDD" id="cd24015">
    <property type="entry name" value="ASKHA_NBD_PanK-III"/>
    <property type="match status" value="1"/>
</dbReference>
<comment type="subcellular location">
    <subcellularLocation>
        <location evidence="3 16">Cytoplasm</location>
    </subcellularLocation>
</comment>
<dbReference type="GO" id="GO:0005737">
    <property type="term" value="C:cytoplasm"/>
    <property type="evidence" value="ECO:0007669"/>
    <property type="project" value="UniProtKB-SubCell"/>
</dbReference>
<dbReference type="AlphaFoldDB" id="A0A3D9HV76"/>
<dbReference type="GO" id="GO:0046872">
    <property type="term" value="F:metal ion binding"/>
    <property type="evidence" value="ECO:0007669"/>
    <property type="project" value="UniProtKB-KW"/>
</dbReference>
<comment type="pathway">
    <text evidence="4 16">Cofactor biosynthesis; coenzyme A biosynthesis; CoA from (R)-pantothenate: step 1/5.</text>
</comment>
<evidence type="ECO:0000313" key="17">
    <source>
        <dbReference type="EMBL" id="RED53315.1"/>
    </source>
</evidence>
<evidence type="ECO:0000256" key="3">
    <source>
        <dbReference type="ARBA" id="ARBA00004496"/>
    </source>
</evidence>
<keyword evidence="18" id="KW-1185">Reference proteome</keyword>
<evidence type="ECO:0000256" key="2">
    <source>
        <dbReference type="ARBA" id="ARBA00001958"/>
    </source>
</evidence>
<dbReference type="HAMAP" id="MF_01274">
    <property type="entry name" value="Pantothen_kinase_3"/>
    <property type="match status" value="1"/>
</dbReference>
<comment type="function">
    <text evidence="16">Catalyzes the phosphorylation of pantothenate (Pan), the first step in CoA biosynthesis.</text>
</comment>
<evidence type="ECO:0000256" key="4">
    <source>
        <dbReference type="ARBA" id="ARBA00005225"/>
    </source>
</evidence>
<dbReference type="NCBIfam" id="NF009855">
    <property type="entry name" value="PRK13321.1"/>
    <property type="match status" value="1"/>
</dbReference>
<evidence type="ECO:0000256" key="11">
    <source>
        <dbReference type="ARBA" id="ARBA00022840"/>
    </source>
</evidence>
<name>A0A3D9HV76_9PROT</name>
<dbReference type="EC" id="2.7.1.33" evidence="6 16"/>
<evidence type="ECO:0000256" key="6">
    <source>
        <dbReference type="ARBA" id="ARBA00012102"/>
    </source>
</evidence>
<comment type="cofactor">
    <cofactor evidence="2">
        <name>K(+)</name>
        <dbReference type="ChEBI" id="CHEBI:29103"/>
    </cofactor>
</comment>
<feature type="binding site" evidence="16">
    <location>
        <position position="136"/>
    </location>
    <ligand>
        <name>K(+)</name>
        <dbReference type="ChEBI" id="CHEBI:29103"/>
    </ligand>
</feature>